<dbReference type="SUPFAM" id="SSF52540">
    <property type="entry name" value="P-loop containing nucleoside triphosphate hydrolases"/>
    <property type="match status" value="1"/>
</dbReference>
<dbReference type="PRINTS" id="PR00502">
    <property type="entry name" value="NUDIXFAMILY"/>
</dbReference>
<keyword evidence="6" id="KW-0418">Kinase</keyword>
<keyword evidence="12" id="KW-1185">Reference proteome</keyword>
<dbReference type="CDD" id="cd01672">
    <property type="entry name" value="TMPK"/>
    <property type="match status" value="1"/>
</dbReference>
<evidence type="ECO:0000256" key="6">
    <source>
        <dbReference type="ARBA" id="ARBA00022777"/>
    </source>
</evidence>
<dbReference type="InterPro" id="IPR015797">
    <property type="entry name" value="NUDIX_hydrolase-like_dom_sf"/>
</dbReference>
<reference evidence="11 12" key="1">
    <citation type="submission" date="2021-06" db="EMBL/GenBank/DDBJ databases">
        <authorList>
            <person name="Kallberg Y."/>
            <person name="Tangrot J."/>
            <person name="Rosling A."/>
        </authorList>
    </citation>
    <scope>NUCLEOTIDE SEQUENCE [LARGE SCALE GENOMIC DNA]</scope>
    <source>
        <strain evidence="11 12">120-4 pot B 10/14</strain>
    </source>
</reference>
<evidence type="ECO:0000256" key="7">
    <source>
        <dbReference type="ARBA" id="ARBA00022801"/>
    </source>
</evidence>
<accession>A0ABN7VHW4</accession>
<evidence type="ECO:0000313" key="12">
    <source>
        <dbReference type="Proteomes" id="UP000789901"/>
    </source>
</evidence>
<dbReference type="InterPro" id="IPR027417">
    <property type="entry name" value="P-loop_NTPase"/>
</dbReference>
<dbReference type="PANTHER" id="PTHR10344">
    <property type="entry name" value="THYMIDYLATE KINASE"/>
    <property type="match status" value="1"/>
</dbReference>
<evidence type="ECO:0000256" key="8">
    <source>
        <dbReference type="ARBA" id="ARBA00022840"/>
    </source>
</evidence>
<evidence type="ECO:0000256" key="3">
    <source>
        <dbReference type="ARBA" id="ARBA00022679"/>
    </source>
</evidence>
<dbReference type="InterPro" id="IPR018095">
    <property type="entry name" value="Thymidylate_kin_CS"/>
</dbReference>
<organism evidence="11 12">
    <name type="scientific">Gigaspora margarita</name>
    <dbReference type="NCBI Taxonomy" id="4874"/>
    <lineage>
        <taxon>Eukaryota</taxon>
        <taxon>Fungi</taxon>
        <taxon>Fungi incertae sedis</taxon>
        <taxon>Mucoromycota</taxon>
        <taxon>Glomeromycotina</taxon>
        <taxon>Glomeromycetes</taxon>
        <taxon>Diversisporales</taxon>
        <taxon>Gigasporaceae</taxon>
        <taxon>Gigaspora</taxon>
    </lineage>
</organism>
<dbReference type="PROSITE" id="PS51462">
    <property type="entry name" value="NUDIX"/>
    <property type="match status" value="1"/>
</dbReference>
<comment type="similarity">
    <text evidence="9">Belongs to the Nudix hydrolase family.</text>
</comment>
<evidence type="ECO:0000256" key="1">
    <source>
        <dbReference type="ARBA" id="ARBA00009776"/>
    </source>
</evidence>
<dbReference type="PROSITE" id="PS00893">
    <property type="entry name" value="NUDIX_BOX"/>
    <property type="match status" value="1"/>
</dbReference>
<dbReference type="InterPro" id="IPR020476">
    <property type="entry name" value="Nudix_hydrolase"/>
</dbReference>
<evidence type="ECO:0000256" key="9">
    <source>
        <dbReference type="RuleBase" id="RU003476"/>
    </source>
</evidence>
<dbReference type="Gene3D" id="3.40.50.300">
    <property type="entry name" value="P-loop containing nucleotide triphosphate hydrolases"/>
    <property type="match status" value="1"/>
</dbReference>
<dbReference type="Pfam" id="PF00293">
    <property type="entry name" value="NUDIX"/>
    <property type="match status" value="1"/>
</dbReference>
<evidence type="ECO:0000256" key="4">
    <source>
        <dbReference type="ARBA" id="ARBA00022727"/>
    </source>
</evidence>
<evidence type="ECO:0000259" key="10">
    <source>
        <dbReference type="PROSITE" id="PS51462"/>
    </source>
</evidence>
<comment type="similarity">
    <text evidence="1">Belongs to the thymidylate kinase family.</text>
</comment>
<protein>
    <recommendedName>
        <fullName evidence="2">dTMP kinase</fullName>
        <ecNumber evidence="2">2.7.4.9</ecNumber>
    </recommendedName>
</protein>
<evidence type="ECO:0000256" key="5">
    <source>
        <dbReference type="ARBA" id="ARBA00022741"/>
    </source>
</evidence>
<feature type="non-terminal residue" evidence="11">
    <location>
        <position position="1"/>
    </location>
</feature>
<dbReference type="Gene3D" id="3.90.79.10">
    <property type="entry name" value="Nucleoside Triphosphate Pyrophosphohydrolase"/>
    <property type="match status" value="1"/>
</dbReference>
<gene>
    <name evidence="11" type="ORF">GMARGA_LOCUS18963</name>
</gene>
<keyword evidence="8" id="KW-0067">ATP-binding</keyword>
<dbReference type="PANTHER" id="PTHR10344:SF4">
    <property type="entry name" value="UMP-CMP KINASE 2, MITOCHONDRIAL"/>
    <property type="match status" value="1"/>
</dbReference>
<keyword evidence="5" id="KW-0547">Nucleotide-binding</keyword>
<dbReference type="EMBL" id="CAJVQB010015511">
    <property type="protein sequence ID" value="CAG8774971.1"/>
    <property type="molecule type" value="Genomic_DNA"/>
</dbReference>
<dbReference type="SUPFAM" id="SSF55811">
    <property type="entry name" value="Nudix"/>
    <property type="match status" value="1"/>
</dbReference>
<dbReference type="InterPro" id="IPR000086">
    <property type="entry name" value="NUDIX_hydrolase_dom"/>
</dbReference>
<dbReference type="InterPro" id="IPR039430">
    <property type="entry name" value="Thymidylate_kin-like_dom"/>
</dbReference>
<keyword evidence="3" id="KW-0808">Transferase</keyword>
<dbReference type="InterPro" id="IPR020084">
    <property type="entry name" value="NUDIX_hydrolase_CS"/>
</dbReference>
<dbReference type="Proteomes" id="UP000789901">
    <property type="component" value="Unassembled WGS sequence"/>
</dbReference>
<comment type="caution">
    <text evidence="11">The sequence shown here is derived from an EMBL/GenBank/DDBJ whole genome shotgun (WGS) entry which is preliminary data.</text>
</comment>
<sequence>QKIWHLLNEARGAEKSGLPMAFDELVKKVIKPSLQENKVIIIDRYIDSTLVYQGLAGGLGVNVVQEIAKKTIDLPFPDITFILDIDPQKAQERLKKRRLETELKRHFPERIYLVDAEKSESEILAEVQDIIKQTRAPKSEACWNFPGGKIEHGETPEAAACREVFEENNLTIENCQKIAEENVFYANLPPGNQH</sequence>
<keyword evidence="4" id="KW-0545">Nucleotide biosynthesis</keyword>
<evidence type="ECO:0000256" key="2">
    <source>
        <dbReference type="ARBA" id="ARBA00012980"/>
    </source>
</evidence>
<evidence type="ECO:0000313" key="11">
    <source>
        <dbReference type="EMBL" id="CAG8774971.1"/>
    </source>
</evidence>
<keyword evidence="7 9" id="KW-0378">Hydrolase</keyword>
<dbReference type="Pfam" id="PF02223">
    <property type="entry name" value="Thymidylate_kin"/>
    <property type="match status" value="1"/>
</dbReference>
<feature type="domain" description="Nudix hydrolase" evidence="10">
    <location>
        <begin position="104"/>
        <end position="194"/>
    </location>
</feature>
<dbReference type="PROSITE" id="PS01331">
    <property type="entry name" value="THYMIDYLATE_KINASE"/>
    <property type="match status" value="1"/>
</dbReference>
<name>A0ABN7VHW4_GIGMA</name>
<dbReference type="EC" id="2.7.4.9" evidence="2"/>
<proteinExistence type="inferred from homology"/>